<evidence type="ECO:0000313" key="10">
    <source>
        <dbReference type="EMBL" id="KAK6216842.1"/>
    </source>
</evidence>
<comment type="caution">
    <text evidence="10">The sequence shown here is derived from an EMBL/GenBank/DDBJ whole genome shotgun (WGS) entry which is preliminary data.</text>
</comment>
<feature type="region of interest" description="Disordered" evidence="6">
    <location>
        <begin position="672"/>
        <end position="701"/>
    </location>
</feature>
<keyword evidence="11" id="KW-1185">Reference proteome</keyword>
<evidence type="ECO:0000256" key="4">
    <source>
        <dbReference type="ARBA" id="ARBA00023163"/>
    </source>
</evidence>
<feature type="domain" description="Xylanolytic transcriptional activator regulatory" evidence="9">
    <location>
        <begin position="518"/>
        <end position="652"/>
    </location>
</feature>
<evidence type="ECO:0000256" key="3">
    <source>
        <dbReference type="ARBA" id="ARBA00023015"/>
    </source>
</evidence>
<feature type="compositionally biased region" description="Low complexity" evidence="6">
    <location>
        <begin position="1015"/>
        <end position="1065"/>
    </location>
</feature>
<accession>A0AAV9TBG9</accession>
<keyword evidence="7" id="KW-0812">Transmembrane</keyword>
<evidence type="ECO:0000256" key="5">
    <source>
        <dbReference type="ARBA" id="ARBA00023242"/>
    </source>
</evidence>
<feature type="transmembrane region" description="Helical" evidence="7">
    <location>
        <begin position="7"/>
        <end position="25"/>
    </location>
</feature>
<dbReference type="GO" id="GO:0008270">
    <property type="term" value="F:zinc ion binding"/>
    <property type="evidence" value="ECO:0007669"/>
    <property type="project" value="InterPro"/>
</dbReference>
<dbReference type="InterPro" id="IPR036188">
    <property type="entry name" value="FAD/NAD-bd_sf"/>
</dbReference>
<evidence type="ECO:0000256" key="7">
    <source>
        <dbReference type="SAM" id="Phobius"/>
    </source>
</evidence>
<keyword evidence="7" id="KW-0472">Membrane</keyword>
<keyword evidence="3" id="KW-0805">Transcription regulation</keyword>
<evidence type="ECO:0000313" key="11">
    <source>
        <dbReference type="Proteomes" id="UP001327957"/>
    </source>
</evidence>
<sequence>MTQSNPSYLIVGAGVFGVSTAYHLIKKYPDASVTLVDKDAFDADERVAASWDWNKVVRADYDDFTYCQLALEAQDVFKTDPLWKPHFHQTGVYWICRSDYAQNVIDHHRKLGRKDDIIALPVSEARKLYKGLFEDADYSGAKEVLVNRASGWAAAGDCLRAVTREALRLGVKYVTAETASLEFDQRGNCTGIRTTTGETLTASHTILSTGAYTPKLLELSAAKSGLHNLRAGDRILAAGITTGMAELDEEEYKKYADMPVGFQGYTGHGKPFIGSIPPTKDRELKWWGAKIFSNTSEILPGRHVSAPPPAKDYSQWKVSRQLKEDIAEQRNLWYGSKSADWKMTKHRICWDAFTTSSDFIISPHSAAKGLYVATCGSFHGFKFFPVLGKYVIQMLEDSLSPELKTRWAWDRERPDHLQNPEYPNSELSDLVDPVARPNHPARQGQAQQQQQQQQQQQKQQTHQQTRQQQAAYEDVTDASEKSYSATPPARSSSHMHSSSSHNNSSVVFDPDEMAAGVELYFKYCHRQPIWCFERDEVGAYDSLPEELASSILALTSRFSERRDHMQLYSSNAKTLVMLRIANGTVDITTIESLCLLSYASFIDGNVHLGQFHLGLSLQLCRSAMLDMESVYAVEDPTTDRKKRLFWSLQVLEQSYGRQDGLLSFPNDVRRPTLPASGNHTEQDFSKAPPLPRDELGTSTPSEPGIWNTSVCLGWVWSQVRKYVSDCARNILKEPWRHDSTYAKVLSDFMETENRIPMCHRYDSVKFYERTMDELKVNRDYWAPWLKEQFTYHAIPTVLNHPFLYIVGAQHNPNLGIPNTFWRRSSEQALLHATWIVRMIDMVVDKQVPLVDPFFGHVAAIAATVHLYYCCAAAARLKNKSNTDFAKCRRFLKSFIPCSAACGALDRNLDRMTHIATGTDNMDVEDWMPSKMYLSVPLMWEILQFNSTTDLQEIPTAGLLDASLTPAVPPVDTSDGSTLEIIVATSPEISINIADGGQEAPSYKRPPVSSGQGGDNATTNNNTNHTNNNNNNRNNNTNTNTSANTTTATTNTATTSSSSSAPSRTAVFDPPTVEQIDSLTFNTTPWLYADPSQLVGIGDMSYPQSEPGNAWWEGENFNNILFNQF</sequence>
<keyword evidence="4" id="KW-0804">Transcription</keyword>
<feature type="region of interest" description="Disordered" evidence="6">
    <location>
        <begin position="993"/>
        <end position="1067"/>
    </location>
</feature>
<gene>
    <name evidence="10" type="ORF">QIS74_06956</name>
</gene>
<evidence type="ECO:0000256" key="1">
    <source>
        <dbReference type="ARBA" id="ARBA00004123"/>
    </source>
</evidence>
<keyword evidence="7" id="KW-1133">Transmembrane helix</keyword>
<organism evidence="10 11">
    <name type="scientific">Colletotrichum tabaci</name>
    <dbReference type="NCBI Taxonomy" id="1209068"/>
    <lineage>
        <taxon>Eukaryota</taxon>
        <taxon>Fungi</taxon>
        <taxon>Dikarya</taxon>
        <taxon>Ascomycota</taxon>
        <taxon>Pezizomycotina</taxon>
        <taxon>Sordariomycetes</taxon>
        <taxon>Hypocreomycetidae</taxon>
        <taxon>Glomerellales</taxon>
        <taxon>Glomerellaceae</taxon>
        <taxon>Colletotrichum</taxon>
        <taxon>Colletotrichum destructivum species complex</taxon>
    </lineage>
</organism>
<keyword evidence="5" id="KW-0539">Nucleus</keyword>
<dbReference type="GO" id="GO:0000981">
    <property type="term" value="F:DNA-binding transcription factor activity, RNA polymerase II-specific"/>
    <property type="evidence" value="ECO:0007669"/>
    <property type="project" value="InterPro"/>
</dbReference>
<name>A0AAV9TBG9_9PEZI</name>
<dbReference type="PANTHER" id="PTHR47338">
    <property type="entry name" value="ZN(II)2CYS6 TRANSCRIPTION FACTOR (EUROFUNG)-RELATED"/>
    <property type="match status" value="1"/>
</dbReference>
<dbReference type="AlphaFoldDB" id="A0AAV9TBG9"/>
<feature type="compositionally biased region" description="Low complexity" evidence="6">
    <location>
        <begin position="491"/>
        <end position="504"/>
    </location>
</feature>
<evidence type="ECO:0000259" key="8">
    <source>
        <dbReference type="Pfam" id="PF01266"/>
    </source>
</evidence>
<dbReference type="InterPro" id="IPR007219">
    <property type="entry name" value="XnlR_reg_dom"/>
</dbReference>
<proteinExistence type="predicted"/>
<dbReference type="SUPFAM" id="SSF51905">
    <property type="entry name" value="FAD/NAD(P)-binding domain"/>
    <property type="match status" value="1"/>
</dbReference>
<dbReference type="Pfam" id="PF01266">
    <property type="entry name" value="DAO"/>
    <property type="match status" value="1"/>
</dbReference>
<dbReference type="Gene3D" id="3.30.9.10">
    <property type="entry name" value="D-Amino Acid Oxidase, subunit A, domain 2"/>
    <property type="match status" value="1"/>
</dbReference>
<dbReference type="Pfam" id="PF04082">
    <property type="entry name" value="Fungal_trans"/>
    <property type="match status" value="1"/>
</dbReference>
<feature type="compositionally biased region" description="Low complexity" evidence="6">
    <location>
        <begin position="441"/>
        <end position="471"/>
    </location>
</feature>
<evidence type="ECO:0000256" key="6">
    <source>
        <dbReference type="SAM" id="MobiDB-lite"/>
    </source>
</evidence>
<dbReference type="PANTHER" id="PTHR47338:SF6">
    <property type="entry name" value="ZN(II)2CYS6 TRANSCRIPTION FACTOR (EUROFUNG)"/>
    <property type="match status" value="1"/>
</dbReference>
<comment type="subcellular location">
    <subcellularLocation>
        <location evidence="1">Nucleus</location>
    </subcellularLocation>
</comment>
<dbReference type="EMBL" id="JASAOK010000039">
    <property type="protein sequence ID" value="KAK6216842.1"/>
    <property type="molecule type" value="Genomic_DNA"/>
</dbReference>
<feature type="region of interest" description="Disordered" evidence="6">
    <location>
        <begin position="414"/>
        <end position="504"/>
    </location>
</feature>
<dbReference type="InterPro" id="IPR006076">
    <property type="entry name" value="FAD-dep_OxRdtase"/>
</dbReference>
<dbReference type="InterPro" id="IPR050815">
    <property type="entry name" value="TF_fung"/>
</dbReference>
<dbReference type="CDD" id="cd12148">
    <property type="entry name" value="fungal_TF_MHR"/>
    <property type="match status" value="1"/>
</dbReference>
<dbReference type="Proteomes" id="UP001327957">
    <property type="component" value="Unassembled WGS sequence"/>
</dbReference>
<reference evidence="10 11" key="1">
    <citation type="submission" date="2023-04" db="EMBL/GenBank/DDBJ databases">
        <title>Colletotrichum tabacum stain YC1 causing leaf anthracnose on Nicotiana tabacum(L.) cv.</title>
        <authorList>
            <person name="Ji Z."/>
            <person name="Wang M."/>
            <person name="Zhang J."/>
            <person name="Wang N."/>
            <person name="Zhou Z."/>
        </authorList>
    </citation>
    <scope>NUCLEOTIDE SEQUENCE [LARGE SCALE GENOMIC DNA]</scope>
    <source>
        <strain evidence="10 11">YC1</strain>
    </source>
</reference>
<dbReference type="GO" id="GO:0003677">
    <property type="term" value="F:DNA binding"/>
    <property type="evidence" value="ECO:0007669"/>
    <property type="project" value="InterPro"/>
</dbReference>
<dbReference type="Gene3D" id="3.50.50.60">
    <property type="entry name" value="FAD/NAD(P)-binding domain"/>
    <property type="match status" value="1"/>
</dbReference>
<keyword evidence="2" id="KW-0479">Metal-binding</keyword>
<feature type="domain" description="FAD dependent oxidoreductase" evidence="8">
    <location>
        <begin position="8"/>
        <end position="393"/>
    </location>
</feature>
<dbReference type="GO" id="GO:0005634">
    <property type="term" value="C:nucleus"/>
    <property type="evidence" value="ECO:0007669"/>
    <property type="project" value="UniProtKB-SubCell"/>
</dbReference>
<evidence type="ECO:0000256" key="2">
    <source>
        <dbReference type="ARBA" id="ARBA00022723"/>
    </source>
</evidence>
<evidence type="ECO:0000259" key="9">
    <source>
        <dbReference type="Pfam" id="PF04082"/>
    </source>
</evidence>
<dbReference type="GO" id="GO:0006351">
    <property type="term" value="P:DNA-templated transcription"/>
    <property type="evidence" value="ECO:0007669"/>
    <property type="project" value="InterPro"/>
</dbReference>
<protein>
    <submittedName>
        <fullName evidence="10">C6 transcription factor</fullName>
    </submittedName>
</protein>